<evidence type="ECO:0000256" key="7">
    <source>
        <dbReference type="RuleBase" id="RU363021"/>
    </source>
</evidence>
<comment type="subcellular location">
    <subcellularLocation>
        <location evidence="7">Mitochondrion inner membrane</location>
    </subcellularLocation>
    <subcellularLocation>
        <location evidence="1">Mitochondrion membrane</location>
    </subcellularLocation>
</comment>
<evidence type="ECO:0000313" key="9">
    <source>
        <dbReference type="EMBL" id="JAT03282.1"/>
    </source>
</evidence>
<evidence type="ECO:0000256" key="3">
    <source>
        <dbReference type="ARBA" id="ARBA00022692"/>
    </source>
</evidence>
<name>A0A1B6JVP1_9HEMI</name>
<evidence type="ECO:0000256" key="4">
    <source>
        <dbReference type="ARBA" id="ARBA00022989"/>
    </source>
</evidence>
<dbReference type="InterPro" id="IPR033182">
    <property type="entry name" value="MIC26/MIC27_animal"/>
</dbReference>
<evidence type="ECO:0000256" key="8">
    <source>
        <dbReference type="SAM" id="MobiDB-lite"/>
    </source>
</evidence>
<feature type="compositionally biased region" description="Polar residues" evidence="8">
    <location>
        <begin position="385"/>
        <end position="401"/>
    </location>
</feature>
<evidence type="ECO:0000256" key="2">
    <source>
        <dbReference type="ARBA" id="ARBA00010904"/>
    </source>
</evidence>
<gene>
    <name evidence="9" type="ORF">g.15164</name>
</gene>
<dbReference type="Pfam" id="PF09769">
    <property type="entry name" value="ApoO"/>
    <property type="match status" value="1"/>
</dbReference>
<comment type="subunit">
    <text evidence="7">Component of the mitochondrial contact site and cristae organizing system (MICOS) complex.</text>
</comment>
<feature type="region of interest" description="Disordered" evidence="8">
    <location>
        <begin position="278"/>
        <end position="401"/>
    </location>
</feature>
<feature type="non-terminal residue" evidence="9">
    <location>
        <position position="1"/>
    </location>
</feature>
<organism evidence="9">
    <name type="scientific">Homalodisca liturata</name>
    <dbReference type="NCBI Taxonomy" id="320908"/>
    <lineage>
        <taxon>Eukaryota</taxon>
        <taxon>Metazoa</taxon>
        <taxon>Ecdysozoa</taxon>
        <taxon>Arthropoda</taxon>
        <taxon>Hexapoda</taxon>
        <taxon>Insecta</taxon>
        <taxon>Pterygota</taxon>
        <taxon>Neoptera</taxon>
        <taxon>Paraneoptera</taxon>
        <taxon>Hemiptera</taxon>
        <taxon>Auchenorrhyncha</taxon>
        <taxon>Membracoidea</taxon>
        <taxon>Cicadellidae</taxon>
        <taxon>Cicadellinae</taxon>
        <taxon>Proconiini</taxon>
        <taxon>Homalodisca</taxon>
    </lineage>
</organism>
<feature type="compositionally biased region" description="Basic and acidic residues" evidence="8">
    <location>
        <begin position="305"/>
        <end position="316"/>
    </location>
</feature>
<dbReference type="GO" id="GO:0042407">
    <property type="term" value="P:cristae formation"/>
    <property type="evidence" value="ECO:0007669"/>
    <property type="project" value="InterPro"/>
</dbReference>
<keyword evidence="6" id="KW-0472">Membrane</keyword>
<dbReference type="AlphaFoldDB" id="A0A1B6JVP1"/>
<keyword evidence="4" id="KW-1133">Transmembrane helix</keyword>
<sequence length="401" mass="44584">NITKQNYPCQEVLCKFSKFSSLILPLKMSDTNKQNSCEQKSCMSRTYEQYPPDDNVNAELRGRPVLYTGVVWIGILRRFLIPRRCDQMLPPPEQRPQDKPVAKSVSHSPAAIAPAEPKPLLQLASNPEKQNSQEQQQLRRHQRDLSVSPLASLMSQVQEASAGAVHQVQRLSQDLNGLVEDGKATTSDTIEAIRDEQALMLRCGAITVSGLVGYLSGLRRGAVTRLVYSATGATAMAAICYPQETRHYNSRGLAVVRQIIVFSVDLVRDGPQRILGKEIVDESEGEEQQRSENTKSRMNIGQIIKKLDSNRGENKFKTSTNFPTEEKQELTETQELSSQNHQIENPNIPDASSPASIQEDEKPTDIANSIPYSPAIPAPPKMKSGDSQGYETHQYTENTLL</sequence>
<evidence type="ECO:0000256" key="5">
    <source>
        <dbReference type="ARBA" id="ARBA00023128"/>
    </source>
</evidence>
<feature type="non-terminal residue" evidence="9">
    <location>
        <position position="401"/>
    </location>
</feature>
<comment type="similarity">
    <text evidence="2">Belongs to the apolipoprotein O/MICOS complex subunit Mic27 family.</text>
</comment>
<dbReference type="PANTHER" id="PTHR14564">
    <property type="entry name" value="MICOS COMPLEX SUBUNIT MIC26 / MIC27 FAMILY MEMBER"/>
    <property type="match status" value="1"/>
</dbReference>
<dbReference type="InterPro" id="IPR019166">
    <property type="entry name" value="MIC26/MIC27"/>
</dbReference>
<evidence type="ECO:0000256" key="6">
    <source>
        <dbReference type="ARBA" id="ARBA00023136"/>
    </source>
</evidence>
<reference evidence="9" key="1">
    <citation type="submission" date="2015-11" db="EMBL/GenBank/DDBJ databases">
        <title>De novo transcriptome assembly of four potential Pierce s Disease insect vectors from Arizona vineyards.</title>
        <authorList>
            <person name="Tassone E.E."/>
        </authorList>
    </citation>
    <scope>NUCLEOTIDE SEQUENCE</scope>
</reference>
<dbReference type="GO" id="GO:0061617">
    <property type="term" value="C:MICOS complex"/>
    <property type="evidence" value="ECO:0007669"/>
    <property type="project" value="UniProtKB-UniRule"/>
</dbReference>
<protein>
    <recommendedName>
        <fullName evidence="7">MICOS complex subunit</fullName>
    </recommendedName>
</protein>
<accession>A0A1B6JVP1</accession>
<proteinExistence type="inferred from homology"/>
<comment type="function">
    <text evidence="7">Component of the MICOS complex, a large protein complex of the mitochondrial inner membrane that plays crucial roles in the maintenance of crista junctions, inner membrane architecture, and formation of contact sites to the outer membrane.</text>
</comment>
<keyword evidence="5 7" id="KW-0496">Mitochondrion</keyword>
<keyword evidence="7" id="KW-0999">Mitochondrion inner membrane</keyword>
<keyword evidence="3" id="KW-0812">Transmembrane</keyword>
<dbReference type="EMBL" id="GECU01004425">
    <property type="protein sequence ID" value="JAT03282.1"/>
    <property type="molecule type" value="Transcribed_RNA"/>
</dbReference>
<evidence type="ECO:0000256" key="1">
    <source>
        <dbReference type="ARBA" id="ARBA00004325"/>
    </source>
</evidence>
<feature type="region of interest" description="Disordered" evidence="8">
    <location>
        <begin position="89"/>
        <end position="109"/>
    </location>
</feature>